<organism evidence="1 2">
    <name type="scientific">Panagrolaimus sp. ES5</name>
    <dbReference type="NCBI Taxonomy" id="591445"/>
    <lineage>
        <taxon>Eukaryota</taxon>
        <taxon>Metazoa</taxon>
        <taxon>Ecdysozoa</taxon>
        <taxon>Nematoda</taxon>
        <taxon>Chromadorea</taxon>
        <taxon>Rhabditida</taxon>
        <taxon>Tylenchina</taxon>
        <taxon>Panagrolaimomorpha</taxon>
        <taxon>Panagrolaimoidea</taxon>
        <taxon>Panagrolaimidae</taxon>
        <taxon>Panagrolaimus</taxon>
    </lineage>
</organism>
<dbReference type="Proteomes" id="UP000887579">
    <property type="component" value="Unplaced"/>
</dbReference>
<protein>
    <submittedName>
        <fullName evidence="2">Ribosomal protein S14</fullName>
    </submittedName>
</protein>
<evidence type="ECO:0000313" key="2">
    <source>
        <dbReference type="WBParaSite" id="ES5_v2.g15555.t1"/>
    </source>
</evidence>
<evidence type="ECO:0000313" key="1">
    <source>
        <dbReference type="Proteomes" id="UP000887579"/>
    </source>
</evidence>
<name>A0AC34FE83_9BILA</name>
<accession>A0AC34FE83</accession>
<reference evidence="2" key="1">
    <citation type="submission" date="2022-11" db="UniProtKB">
        <authorList>
            <consortium name="WormBaseParasite"/>
        </authorList>
    </citation>
    <scope>IDENTIFICATION</scope>
</reference>
<dbReference type="WBParaSite" id="ES5_v2.g15555.t1">
    <property type="protein sequence ID" value="ES5_v2.g15555.t1"/>
    <property type="gene ID" value="ES5_v2.g15555"/>
</dbReference>
<proteinExistence type="predicted"/>
<sequence length="70" mass="8075">MKLQKSLLKKVVAFYKQEQQTEYREREKNVVNVCIKLALSSAKSYFRQRQFVTFLCNSLSGSSRFSSCGG</sequence>